<dbReference type="AlphaFoldDB" id="A0A8H7RCW9"/>
<evidence type="ECO:0000313" key="2">
    <source>
        <dbReference type="Proteomes" id="UP000603453"/>
    </source>
</evidence>
<sequence>MDQRVIKCKVTHSQRTFDPFTIVTIYAPAQLAKRLPFFSRVIKMLIMCFSENIPTVNLTSSNPILPTRTIITGDFDYTLRDVSTTFQGPRSK</sequence>
<dbReference type="EMBL" id="JAEPRD010000025">
    <property type="protein sequence ID" value="KAG2207418.1"/>
    <property type="molecule type" value="Genomic_DNA"/>
</dbReference>
<accession>A0A8H7RCW9</accession>
<reference evidence="1" key="1">
    <citation type="submission" date="2020-12" db="EMBL/GenBank/DDBJ databases">
        <title>Metabolic potential, ecology and presence of endohyphal bacteria is reflected in genomic diversity of Mucoromycotina.</title>
        <authorList>
            <person name="Muszewska A."/>
            <person name="Okrasinska A."/>
            <person name="Steczkiewicz K."/>
            <person name="Drgas O."/>
            <person name="Orlowska M."/>
            <person name="Perlinska-Lenart U."/>
            <person name="Aleksandrzak-Piekarczyk T."/>
            <person name="Szatraj K."/>
            <person name="Zielenkiewicz U."/>
            <person name="Pilsyk S."/>
            <person name="Malc E."/>
            <person name="Mieczkowski P."/>
            <person name="Kruszewska J.S."/>
            <person name="Biernat P."/>
            <person name="Pawlowska J."/>
        </authorList>
    </citation>
    <scope>NUCLEOTIDE SEQUENCE</scope>
    <source>
        <strain evidence="1">WA0000017839</strain>
    </source>
</reference>
<protein>
    <submittedName>
        <fullName evidence="1">Uncharacterized protein</fullName>
    </submittedName>
</protein>
<dbReference type="Proteomes" id="UP000603453">
    <property type="component" value="Unassembled WGS sequence"/>
</dbReference>
<gene>
    <name evidence="1" type="ORF">INT47_006893</name>
</gene>
<keyword evidence="2" id="KW-1185">Reference proteome</keyword>
<proteinExistence type="predicted"/>
<evidence type="ECO:0000313" key="1">
    <source>
        <dbReference type="EMBL" id="KAG2207418.1"/>
    </source>
</evidence>
<comment type="caution">
    <text evidence="1">The sequence shown here is derived from an EMBL/GenBank/DDBJ whole genome shotgun (WGS) entry which is preliminary data.</text>
</comment>
<name>A0A8H7RCW9_9FUNG</name>
<organism evidence="1 2">
    <name type="scientific">Mucor saturninus</name>
    <dbReference type="NCBI Taxonomy" id="64648"/>
    <lineage>
        <taxon>Eukaryota</taxon>
        <taxon>Fungi</taxon>
        <taxon>Fungi incertae sedis</taxon>
        <taxon>Mucoromycota</taxon>
        <taxon>Mucoromycotina</taxon>
        <taxon>Mucoromycetes</taxon>
        <taxon>Mucorales</taxon>
        <taxon>Mucorineae</taxon>
        <taxon>Mucoraceae</taxon>
        <taxon>Mucor</taxon>
    </lineage>
</organism>